<reference evidence="1" key="1">
    <citation type="journal article" date="2021" name="Mol. Ecol. Resour.">
        <title>Apolygus lucorum genome provides insights into omnivorousness and mesophyll feeding.</title>
        <authorList>
            <person name="Liu Y."/>
            <person name="Liu H."/>
            <person name="Wang H."/>
            <person name="Huang T."/>
            <person name="Liu B."/>
            <person name="Yang B."/>
            <person name="Yin L."/>
            <person name="Li B."/>
            <person name="Zhang Y."/>
            <person name="Zhang S."/>
            <person name="Jiang F."/>
            <person name="Zhang X."/>
            <person name="Ren Y."/>
            <person name="Wang B."/>
            <person name="Wang S."/>
            <person name="Lu Y."/>
            <person name="Wu K."/>
            <person name="Fan W."/>
            <person name="Wang G."/>
        </authorList>
    </citation>
    <scope>NUCLEOTIDE SEQUENCE</scope>
    <source>
        <strain evidence="1">12Hb</strain>
    </source>
</reference>
<protein>
    <submittedName>
        <fullName evidence="1">Uncharacterized protein</fullName>
    </submittedName>
</protein>
<evidence type="ECO:0000313" key="1">
    <source>
        <dbReference type="EMBL" id="KAF6207760.1"/>
    </source>
</evidence>
<gene>
    <name evidence="1" type="ORF">GE061_016208</name>
</gene>
<sequence>MSFFLRTVIDIARRWLICGSSGCEVRRQKRRSVATDAIKNGKLPSQLSALRVPRSGAVRLDIHSDRRTNSFLTIDLPVAVPADTDEWNHNKEITSSPSIAHRMRYRIASSTPKRESDIRQEMDPLLFCGIAPIPKLRTRAIMARKLNEHPQIERFRRVRQISTNLYICSKHFDEKPDKMDYS</sequence>
<dbReference type="Proteomes" id="UP000466442">
    <property type="component" value="Unassembled WGS sequence"/>
</dbReference>
<proteinExistence type="predicted"/>
<evidence type="ECO:0000313" key="2">
    <source>
        <dbReference type="Proteomes" id="UP000466442"/>
    </source>
</evidence>
<dbReference type="AlphaFoldDB" id="A0A8S9XFD2"/>
<keyword evidence="2" id="KW-1185">Reference proteome</keyword>
<comment type="caution">
    <text evidence="1">The sequence shown here is derived from an EMBL/GenBank/DDBJ whole genome shotgun (WGS) entry which is preliminary data.</text>
</comment>
<accession>A0A8S9XFD2</accession>
<name>A0A8S9XFD2_APOLU</name>
<dbReference type="EMBL" id="WIXP02000007">
    <property type="protein sequence ID" value="KAF6207760.1"/>
    <property type="molecule type" value="Genomic_DNA"/>
</dbReference>
<organism evidence="1 2">
    <name type="scientific">Apolygus lucorum</name>
    <name type="common">Small green plant bug</name>
    <name type="synonym">Lygocoris lucorum</name>
    <dbReference type="NCBI Taxonomy" id="248454"/>
    <lineage>
        <taxon>Eukaryota</taxon>
        <taxon>Metazoa</taxon>
        <taxon>Ecdysozoa</taxon>
        <taxon>Arthropoda</taxon>
        <taxon>Hexapoda</taxon>
        <taxon>Insecta</taxon>
        <taxon>Pterygota</taxon>
        <taxon>Neoptera</taxon>
        <taxon>Paraneoptera</taxon>
        <taxon>Hemiptera</taxon>
        <taxon>Heteroptera</taxon>
        <taxon>Panheteroptera</taxon>
        <taxon>Cimicomorpha</taxon>
        <taxon>Miridae</taxon>
        <taxon>Mirini</taxon>
        <taxon>Apolygus</taxon>
    </lineage>
</organism>